<feature type="non-terminal residue" evidence="1">
    <location>
        <position position="276"/>
    </location>
</feature>
<protein>
    <recommendedName>
        <fullName evidence="3">Glycosyltransferase</fullName>
    </recommendedName>
</protein>
<feature type="non-terminal residue" evidence="1">
    <location>
        <position position="1"/>
    </location>
</feature>
<reference evidence="1" key="1">
    <citation type="submission" date="2021-02" db="EMBL/GenBank/DDBJ databases">
        <title>First Annotated Genome of the Yellow-green Alga Tribonema minus.</title>
        <authorList>
            <person name="Mahan K.M."/>
        </authorList>
    </citation>
    <scope>NUCLEOTIDE SEQUENCE</scope>
    <source>
        <strain evidence="1">UTEX B ZZ1240</strain>
    </source>
</reference>
<accession>A0A835ZCB9</accession>
<evidence type="ECO:0000313" key="2">
    <source>
        <dbReference type="Proteomes" id="UP000664859"/>
    </source>
</evidence>
<comment type="caution">
    <text evidence="1">The sequence shown here is derived from an EMBL/GenBank/DDBJ whole genome shotgun (WGS) entry which is preliminary data.</text>
</comment>
<name>A0A835ZCB9_9STRA</name>
<gene>
    <name evidence="1" type="ORF">JKP88DRAFT_137106</name>
</gene>
<dbReference type="OrthoDB" id="48748at2759"/>
<sequence>CTIGRHNSYGLNHIAHLAQSLFPCWSLFLQNMGRERVVLLLDGLSVSDAWGIALLEAMGARLVTAPTDLCGPGHGLVAFPGNGKMWFDGADDANLLRDEVLRRAPNGTVVAEECDEQGCPLRVGILDRAPGVGRHLYYVEAMRAAILQRPREQRAAQLTTVDMAVFDGWSLAQQAAWAARHDVIISPHGNQLTNVAFARRCAVVLELFPPNYIVPDFFTSLALDAGAVSFYLHVLPSQNESTRRGRARERSKQLYYTAEHIMRVWDDMLAARDKCL</sequence>
<organism evidence="1 2">
    <name type="scientific">Tribonema minus</name>
    <dbReference type="NCBI Taxonomy" id="303371"/>
    <lineage>
        <taxon>Eukaryota</taxon>
        <taxon>Sar</taxon>
        <taxon>Stramenopiles</taxon>
        <taxon>Ochrophyta</taxon>
        <taxon>PX clade</taxon>
        <taxon>Xanthophyceae</taxon>
        <taxon>Tribonematales</taxon>
        <taxon>Tribonemataceae</taxon>
        <taxon>Tribonema</taxon>
    </lineage>
</organism>
<evidence type="ECO:0008006" key="3">
    <source>
        <dbReference type="Google" id="ProtNLM"/>
    </source>
</evidence>
<dbReference type="AlphaFoldDB" id="A0A835ZCB9"/>
<evidence type="ECO:0000313" key="1">
    <source>
        <dbReference type="EMBL" id="KAG5189562.1"/>
    </source>
</evidence>
<dbReference type="EMBL" id="JAFCMP010000048">
    <property type="protein sequence ID" value="KAG5189562.1"/>
    <property type="molecule type" value="Genomic_DNA"/>
</dbReference>
<keyword evidence="2" id="KW-1185">Reference proteome</keyword>
<dbReference type="Proteomes" id="UP000664859">
    <property type="component" value="Unassembled WGS sequence"/>
</dbReference>
<proteinExistence type="predicted"/>